<keyword evidence="3" id="KW-1185">Reference proteome</keyword>
<proteinExistence type="predicted"/>
<keyword evidence="1" id="KW-0812">Transmembrane</keyword>
<evidence type="ECO:0000313" key="3">
    <source>
        <dbReference type="Proteomes" id="UP000215002"/>
    </source>
</evidence>
<sequence>MLAFGLLLFYVIGTGDNLSFVAYLITIVTCALYFNYFVGFNKRRFTVSIIIFFLLLLLSMVIMVLDHSYQSIIDPLRSRMLDDRIKQSPSGLAATQFTFGYQIAAFTTFAVVATFVFNRHFFIKTLVLCICLVFIYLGMNRSAFVSFSLALTVFLLAYYRFKAVFFIVAVLAVGFGIYTYFLKNNLDDKNNILSKNQAKEANDFNRAGMAVENLKVYADYPYGLIFYGKNWEDATYRNPAFPFGLSSHNAYLMFLTYLGPFLCIGLLAAIYYRIIRLSREIISHIRLKHNTILACLLFSFISVSFNALSHNGWLLTADGPTLFLYFSLMQGAKIYSLPPKNVFVENVAELVNAVC</sequence>
<feature type="transmembrane region" description="Helical" evidence="1">
    <location>
        <begin position="143"/>
        <end position="159"/>
    </location>
</feature>
<keyword evidence="1" id="KW-1133">Transmembrane helix</keyword>
<keyword evidence="1" id="KW-0472">Membrane</keyword>
<reference evidence="2 3" key="1">
    <citation type="submission" date="2017-08" db="EMBL/GenBank/DDBJ databases">
        <title>Complete genome sequence of Mucilaginibacter sp. strain BJC16-A31.</title>
        <authorList>
            <consortium name="Henan University of Science and Technology"/>
            <person name="You X."/>
        </authorList>
    </citation>
    <scope>NUCLEOTIDE SEQUENCE [LARGE SCALE GENOMIC DNA]</scope>
    <source>
        <strain evidence="2 3">BJC16-A31</strain>
    </source>
</reference>
<feature type="transmembrane region" description="Helical" evidence="1">
    <location>
        <begin position="45"/>
        <end position="65"/>
    </location>
</feature>
<organism evidence="2 3">
    <name type="scientific">Mucilaginibacter xinganensis</name>
    <dbReference type="NCBI Taxonomy" id="1234841"/>
    <lineage>
        <taxon>Bacteria</taxon>
        <taxon>Pseudomonadati</taxon>
        <taxon>Bacteroidota</taxon>
        <taxon>Sphingobacteriia</taxon>
        <taxon>Sphingobacteriales</taxon>
        <taxon>Sphingobacteriaceae</taxon>
        <taxon>Mucilaginibacter</taxon>
    </lineage>
</organism>
<evidence type="ECO:0000313" key="2">
    <source>
        <dbReference type="EMBL" id="ASU34746.1"/>
    </source>
</evidence>
<feature type="transmembrane region" description="Helical" evidence="1">
    <location>
        <begin position="292"/>
        <end position="315"/>
    </location>
</feature>
<dbReference type="KEGG" id="muc:MuYL_2859"/>
<dbReference type="EMBL" id="CP022743">
    <property type="protein sequence ID" value="ASU34746.1"/>
    <property type="molecule type" value="Genomic_DNA"/>
</dbReference>
<gene>
    <name evidence="2" type="ORF">MuYL_2859</name>
</gene>
<feature type="transmembrane region" description="Helical" evidence="1">
    <location>
        <begin position="164"/>
        <end position="181"/>
    </location>
</feature>
<accession>A0A223NY54</accession>
<feature type="transmembrane region" description="Helical" evidence="1">
    <location>
        <begin position="121"/>
        <end position="137"/>
    </location>
</feature>
<feature type="transmembrane region" description="Helical" evidence="1">
    <location>
        <begin position="99"/>
        <end position="116"/>
    </location>
</feature>
<dbReference type="GO" id="GO:0016874">
    <property type="term" value="F:ligase activity"/>
    <property type="evidence" value="ECO:0007669"/>
    <property type="project" value="UniProtKB-KW"/>
</dbReference>
<evidence type="ECO:0000256" key="1">
    <source>
        <dbReference type="SAM" id="Phobius"/>
    </source>
</evidence>
<dbReference type="Proteomes" id="UP000215002">
    <property type="component" value="Chromosome"/>
</dbReference>
<keyword evidence="2" id="KW-0436">Ligase</keyword>
<feature type="transmembrane region" description="Helical" evidence="1">
    <location>
        <begin position="250"/>
        <end position="272"/>
    </location>
</feature>
<protein>
    <submittedName>
        <fullName evidence="2">O-Antigen ligase</fullName>
    </submittedName>
</protein>
<feature type="transmembrane region" description="Helical" evidence="1">
    <location>
        <begin position="20"/>
        <end position="38"/>
    </location>
</feature>
<dbReference type="AlphaFoldDB" id="A0A223NY54"/>
<name>A0A223NY54_9SPHI</name>